<accession>A0A7I7RS41</accession>
<sequence>MPFITDMFHEQNGNTSLGDVVVTPLPAAIDHGALVDRLEARIVGQPEAVSAVARAVSIAHAGVADPGRPLASVLLVGPTGVGKTELVRRVAAEVRSGADDLCRIDMAALAQEHYAASFSGAPPGYAGSKESFTLFDKNRIEGDPYTPGVVLFDEVEKADSTVIRALLHVLDCGELRLANGKERISFRNCLVFLTSNLGSGDFAAAQRVRRRWRPWRAHRADSPRDLVIAAVEEFFDPEFFNRIDETVVMNPFETATALQVAALELELLVARLARESVALRVGPGVVERLHEIGFDPVYGARGLRRAIRTHLVAPVAQCVLRARGTSSSTPITLEASVTGEVLRVEPVIAL</sequence>
<gene>
    <name evidence="6" type="primary">amiB</name>
    <name evidence="6" type="ORF">MARA_02390</name>
</gene>
<protein>
    <submittedName>
        <fullName evidence="6">ATP-dependent protease ATP-binding subunit-like protein AmiB</fullName>
    </submittedName>
</protein>
<keyword evidence="3" id="KW-0143">Chaperone</keyword>
<evidence type="ECO:0000259" key="5">
    <source>
        <dbReference type="SMART" id="SM01086"/>
    </source>
</evidence>
<dbReference type="Pfam" id="PF10431">
    <property type="entry name" value="ClpB_D2-small"/>
    <property type="match status" value="1"/>
</dbReference>
<evidence type="ECO:0000259" key="4">
    <source>
        <dbReference type="SMART" id="SM00382"/>
    </source>
</evidence>
<dbReference type="PANTHER" id="PTHR11638">
    <property type="entry name" value="ATP-DEPENDENT CLP PROTEASE"/>
    <property type="match status" value="1"/>
</dbReference>
<dbReference type="InterPro" id="IPR050130">
    <property type="entry name" value="ClpA_ClpB"/>
</dbReference>
<dbReference type="Proteomes" id="UP000467428">
    <property type="component" value="Plasmid pJCM18538"/>
</dbReference>
<dbReference type="InterPro" id="IPR001270">
    <property type="entry name" value="ClpA/B"/>
</dbReference>
<dbReference type="Gene3D" id="1.10.8.60">
    <property type="match status" value="1"/>
</dbReference>
<dbReference type="PRINTS" id="PR00300">
    <property type="entry name" value="CLPPROTEASEA"/>
</dbReference>
<dbReference type="AlphaFoldDB" id="A0A7I7RS41"/>
<feature type="domain" description="Clp ATPase C-terminal" evidence="5">
    <location>
        <begin position="252"/>
        <end position="344"/>
    </location>
</feature>
<evidence type="ECO:0000313" key="7">
    <source>
        <dbReference type="Proteomes" id="UP000467428"/>
    </source>
</evidence>
<dbReference type="Gene3D" id="3.40.50.300">
    <property type="entry name" value="P-loop containing nucleotide triphosphate hydrolases"/>
    <property type="match status" value="1"/>
</dbReference>
<dbReference type="EMBL" id="AP022592">
    <property type="protein sequence ID" value="BBY46809.1"/>
    <property type="molecule type" value="Genomic_DNA"/>
</dbReference>
<dbReference type="GO" id="GO:0016887">
    <property type="term" value="F:ATP hydrolysis activity"/>
    <property type="evidence" value="ECO:0007669"/>
    <property type="project" value="InterPro"/>
</dbReference>
<dbReference type="InterPro" id="IPR003959">
    <property type="entry name" value="ATPase_AAA_core"/>
</dbReference>
<dbReference type="GO" id="GO:0008233">
    <property type="term" value="F:peptidase activity"/>
    <property type="evidence" value="ECO:0007669"/>
    <property type="project" value="UniProtKB-KW"/>
</dbReference>
<keyword evidence="6" id="KW-0645">Protease</keyword>
<dbReference type="SMART" id="SM01086">
    <property type="entry name" value="ClpB_D2-small"/>
    <property type="match status" value="1"/>
</dbReference>
<keyword evidence="6" id="KW-0378">Hydrolase</keyword>
<dbReference type="GO" id="GO:0034605">
    <property type="term" value="P:cellular response to heat"/>
    <property type="evidence" value="ECO:0007669"/>
    <property type="project" value="TreeGrafter"/>
</dbReference>
<keyword evidence="1" id="KW-0547">Nucleotide-binding</keyword>
<evidence type="ECO:0000256" key="3">
    <source>
        <dbReference type="ARBA" id="ARBA00023186"/>
    </source>
</evidence>
<dbReference type="InterPro" id="IPR027417">
    <property type="entry name" value="P-loop_NTPase"/>
</dbReference>
<proteinExistence type="predicted"/>
<dbReference type="SMART" id="SM00382">
    <property type="entry name" value="AAA"/>
    <property type="match status" value="1"/>
</dbReference>
<dbReference type="SUPFAM" id="SSF52540">
    <property type="entry name" value="P-loop containing nucleoside triphosphate hydrolases"/>
    <property type="match status" value="1"/>
</dbReference>
<geneLocation type="plasmid" evidence="6">
    <name>pJCM18538</name>
</geneLocation>
<dbReference type="GO" id="GO:0005524">
    <property type="term" value="F:ATP binding"/>
    <property type="evidence" value="ECO:0007669"/>
    <property type="project" value="UniProtKB-KW"/>
</dbReference>
<dbReference type="GO" id="GO:0006508">
    <property type="term" value="P:proteolysis"/>
    <property type="evidence" value="ECO:0007669"/>
    <property type="project" value="UniProtKB-KW"/>
</dbReference>
<dbReference type="KEGG" id="marz:MARA_02390"/>
<dbReference type="InterPro" id="IPR019489">
    <property type="entry name" value="Clp_ATPase_C"/>
</dbReference>
<keyword evidence="2 6" id="KW-0067">ATP-binding</keyword>
<dbReference type="GO" id="GO:0005737">
    <property type="term" value="C:cytoplasm"/>
    <property type="evidence" value="ECO:0007669"/>
    <property type="project" value="TreeGrafter"/>
</dbReference>
<evidence type="ECO:0000313" key="6">
    <source>
        <dbReference type="EMBL" id="BBY46809.1"/>
    </source>
</evidence>
<dbReference type="CDD" id="cd19499">
    <property type="entry name" value="RecA-like_ClpB_Hsp104-like"/>
    <property type="match status" value="1"/>
</dbReference>
<dbReference type="Pfam" id="PF07724">
    <property type="entry name" value="AAA_2"/>
    <property type="match status" value="1"/>
</dbReference>
<keyword evidence="6" id="KW-0614">Plasmid</keyword>
<organism evidence="6 7">
    <name type="scientific">Mycolicibacterium arabiense</name>
    <dbReference type="NCBI Taxonomy" id="1286181"/>
    <lineage>
        <taxon>Bacteria</taxon>
        <taxon>Bacillati</taxon>
        <taxon>Actinomycetota</taxon>
        <taxon>Actinomycetes</taxon>
        <taxon>Mycobacteriales</taxon>
        <taxon>Mycobacteriaceae</taxon>
        <taxon>Mycolicibacterium</taxon>
    </lineage>
</organism>
<feature type="domain" description="AAA+ ATPase" evidence="4">
    <location>
        <begin position="69"/>
        <end position="253"/>
    </location>
</feature>
<dbReference type="InterPro" id="IPR003593">
    <property type="entry name" value="AAA+_ATPase"/>
</dbReference>
<evidence type="ECO:0000256" key="1">
    <source>
        <dbReference type="ARBA" id="ARBA00022741"/>
    </source>
</evidence>
<keyword evidence="7" id="KW-1185">Reference proteome</keyword>
<evidence type="ECO:0000256" key="2">
    <source>
        <dbReference type="ARBA" id="ARBA00022840"/>
    </source>
</evidence>
<dbReference type="PANTHER" id="PTHR11638:SF18">
    <property type="entry name" value="HEAT SHOCK PROTEIN 104"/>
    <property type="match status" value="1"/>
</dbReference>
<dbReference type="RefSeq" id="WP_163916425.1">
    <property type="nucleotide sequence ID" value="NZ_AP022592.1"/>
</dbReference>
<name>A0A7I7RS41_9MYCO</name>
<reference evidence="6 7" key="1">
    <citation type="journal article" date="2019" name="Emerg. Microbes Infect.">
        <title>Comprehensive subspecies identification of 175 nontuberculous mycobacteria species based on 7547 genomic profiles.</title>
        <authorList>
            <person name="Matsumoto Y."/>
            <person name="Kinjo T."/>
            <person name="Motooka D."/>
            <person name="Nabeya D."/>
            <person name="Jung N."/>
            <person name="Uechi K."/>
            <person name="Horii T."/>
            <person name="Iida T."/>
            <person name="Fujita J."/>
            <person name="Nakamura S."/>
        </authorList>
    </citation>
    <scope>NUCLEOTIDE SEQUENCE [LARGE SCALE GENOMIC DNA]</scope>
    <source>
        <strain evidence="6 7">JCM 18538</strain>
        <plasmid evidence="6">pJCM18538</plasmid>
    </source>
</reference>